<dbReference type="SUPFAM" id="SSF48498">
    <property type="entry name" value="Tetracyclin repressor-like, C-terminal domain"/>
    <property type="match status" value="1"/>
</dbReference>
<dbReference type="EMBL" id="UINC01002604">
    <property type="protein sequence ID" value="SUZ98435.1"/>
    <property type="molecule type" value="Genomic_DNA"/>
</dbReference>
<evidence type="ECO:0000256" key="1">
    <source>
        <dbReference type="ARBA" id="ARBA00023015"/>
    </source>
</evidence>
<organism evidence="4">
    <name type="scientific">marine metagenome</name>
    <dbReference type="NCBI Taxonomy" id="408172"/>
    <lineage>
        <taxon>unclassified sequences</taxon>
        <taxon>metagenomes</taxon>
        <taxon>ecological metagenomes</taxon>
    </lineage>
</organism>
<accession>A0A381S2U9</accession>
<dbReference type="InterPro" id="IPR036271">
    <property type="entry name" value="Tet_transcr_reg_TetR-rel_C_sf"/>
</dbReference>
<dbReference type="InterPro" id="IPR009057">
    <property type="entry name" value="Homeodomain-like_sf"/>
</dbReference>
<keyword evidence="2" id="KW-0238">DNA-binding</keyword>
<dbReference type="InterPro" id="IPR050109">
    <property type="entry name" value="HTH-type_TetR-like_transc_reg"/>
</dbReference>
<evidence type="ECO:0000313" key="4">
    <source>
        <dbReference type="EMBL" id="SUZ98435.1"/>
    </source>
</evidence>
<sequence>VLDHERERQLTDRQRDVLDRLVELFDEGFSHLTMADLAAKLNCSLRTLYGLAPSRDELVLAVVDRNLRSVGRTARDAIHSDMAPLEAIRHYLEAANVAVAGTTEAFARDLATLPAGQRLSDQHSDYLVAVTRRLLDLAVERGDIDDVDTAAVARVTASLGRDLSRPDVFTTLRSTPKEAADAVLDLVLSGLTAHRA</sequence>
<keyword evidence="1" id="KW-0805">Transcription regulation</keyword>
<dbReference type="GO" id="GO:0000976">
    <property type="term" value="F:transcription cis-regulatory region binding"/>
    <property type="evidence" value="ECO:0007669"/>
    <property type="project" value="TreeGrafter"/>
</dbReference>
<dbReference type="PANTHER" id="PTHR30055">
    <property type="entry name" value="HTH-TYPE TRANSCRIPTIONAL REGULATOR RUTR"/>
    <property type="match status" value="1"/>
</dbReference>
<keyword evidence="3" id="KW-0804">Transcription</keyword>
<dbReference type="Gene3D" id="1.10.10.60">
    <property type="entry name" value="Homeodomain-like"/>
    <property type="match status" value="1"/>
</dbReference>
<dbReference type="Gene3D" id="1.10.357.10">
    <property type="entry name" value="Tetracycline Repressor, domain 2"/>
    <property type="match status" value="1"/>
</dbReference>
<dbReference type="GO" id="GO:0003700">
    <property type="term" value="F:DNA-binding transcription factor activity"/>
    <property type="evidence" value="ECO:0007669"/>
    <property type="project" value="TreeGrafter"/>
</dbReference>
<protein>
    <submittedName>
        <fullName evidence="4">Uncharacterized protein</fullName>
    </submittedName>
</protein>
<dbReference type="SUPFAM" id="SSF46689">
    <property type="entry name" value="Homeodomain-like"/>
    <property type="match status" value="1"/>
</dbReference>
<proteinExistence type="predicted"/>
<dbReference type="AlphaFoldDB" id="A0A381S2U9"/>
<feature type="non-terminal residue" evidence="4">
    <location>
        <position position="1"/>
    </location>
</feature>
<evidence type="ECO:0000256" key="3">
    <source>
        <dbReference type="ARBA" id="ARBA00023163"/>
    </source>
</evidence>
<dbReference type="PANTHER" id="PTHR30055:SF234">
    <property type="entry name" value="HTH-TYPE TRANSCRIPTIONAL REGULATOR BETI"/>
    <property type="match status" value="1"/>
</dbReference>
<name>A0A381S2U9_9ZZZZ</name>
<gene>
    <name evidence="4" type="ORF">METZ01_LOCUS51289</name>
</gene>
<evidence type="ECO:0000256" key="2">
    <source>
        <dbReference type="ARBA" id="ARBA00023125"/>
    </source>
</evidence>
<reference evidence="4" key="1">
    <citation type="submission" date="2018-05" db="EMBL/GenBank/DDBJ databases">
        <authorList>
            <person name="Lanie J.A."/>
            <person name="Ng W.-L."/>
            <person name="Kazmierczak K.M."/>
            <person name="Andrzejewski T.M."/>
            <person name="Davidsen T.M."/>
            <person name="Wayne K.J."/>
            <person name="Tettelin H."/>
            <person name="Glass J.I."/>
            <person name="Rusch D."/>
            <person name="Podicherti R."/>
            <person name="Tsui H.-C.T."/>
            <person name="Winkler M.E."/>
        </authorList>
    </citation>
    <scope>NUCLEOTIDE SEQUENCE</scope>
</reference>